<keyword evidence="5 10" id="KW-0812">Transmembrane</keyword>
<evidence type="ECO:0000256" key="9">
    <source>
        <dbReference type="SAM" id="MobiDB-lite"/>
    </source>
</evidence>
<proteinExistence type="inferred from homology"/>
<feature type="region of interest" description="Disordered" evidence="9">
    <location>
        <begin position="481"/>
        <end position="514"/>
    </location>
</feature>
<evidence type="ECO:0000313" key="11">
    <source>
        <dbReference type="EMBL" id="PGH16203.1"/>
    </source>
</evidence>
<dbReference type="GO" id="GO:0022857">
    <property type="term" value="F:transmembrane transporter activity"/>
    <property type="evidence" value="ECO:0007669"/>
    <property type="project" value="InterPro"/>
</dbReference>
<feature type="transmembrane region" description="Helical" evidence="10">
    <location>
        <begin position="167"/>
        <end position="186"/>
    </location>
</feature>
<evidence type="ECO:0000256" key="10">
    <source>
        <dbReference type="SAM" id="Phobius"/>
    </source>
</evidence>
<evidence type="ECO:0000256" key="8">
    <source>
        <dbReference type="ARBA" id="ARBA00039330"/>
    </source>
</evidence>
<dbReference type="CDD" id="cd17354">
    <property type="entry name" value="MFS_Mch1p_like"/>
    <property type="match status" value="1"/>
</dbReference>
<feature type="transmembrane region" description="Helical" evidence="10">
    <location>
        <begin position="276"/>
        <end position="298"/>
    </location>
</feature>
<keyword evidence="4" id="KW-0926">Vacuole</keyword>
<evidence type="ECO:0000256" key="4">
    <source>
        <dbReference type="ARBA" id="ARBA00022554"/>
    </source>
</evidence>
<keyword evidence="6 10" id="KW-1133">Transmembrane helix</keyword>
<evidence type="ECO:0000256" key="7">
    <source>
        <dbReference type="ARBA" id="ARBA00023136"/>
    </source>
</evidence>
<feature type="compositionally biased region" description="Acidic residues" evidence="9">
    <location>
        <begin position="34"/>
        <end position="45"/>
    </location>
</feature>
<evidence type="ECO:0000256" key="5">
    <source>
        <dbReference type="ARBA" id="ARBA00022692"/>
    </source>
</evidence>
<evidence type="ECO:0000256" key="1">
    <source>
        <dbReference type="ARBA" id="ARBA00004128"/>
    </source>
</evidence>
<evidence type="ECO:0000256" key="2">
    <source>
        <dbReference type="ARBA" id="ARBA00008335"/>
    </source>
</evidence>
<gene>
    <name evidence="11" type="ORF">AJ79_01971</name>
</gene>
<dbReference type="SUPFAM" id="SSF103473">
    <property type="entry name" value="MFS general substrate transporter"/>
    <property type="match status" value="1"/>
</dbReference>
<feature type="compositionally biased region" description="Basic and acidic residues" evidence="9">
    <location>
        <begin position="16"/>
        <end position="33"/>
    </location>
</feature>
<feature type="region of interest" description="Disordered" evidence="9">
    <location>
        <begin position="1"/>
        <end position="75"/>
    </location>
</feature>
<feature type="transmembrane region" description="Helical" evidence="10">
    <location>
        <begin position="237"/>
        <end position="256"/>
    </location>
</feature>
<keyword evidence="7 10" id="KW-0472">Membrane</keyword>
<dbReference type="GO" id="GO:0000329">
    <property type="term" value="C:fungal-type vacuole membrane"/>
    <property type="evidence" value="ECO:0007669"/>
    <property type="project" value="TreeGrafter"/>
</dbReference>
<feature type="transmembrane region" description="Helical" evidence="10">
    <location>
        <begin position="97"/>
        <end position="123"/>
    </location>
</feature>
<feature type="transmembrane region" description="Helical" evidence="10">
    <location>
        <begin position="135"/>
        <end position="155"/>
    </location>
</feature>
<dbReference type="Pfam" id="PF07690">
    <property type="entry name" value="MFS_1"/>
    <property type="match status" value="1"/>
</dbReference>
<comment type="caution">
    <text evidence="11">The sequence shown here is derived from an EMBL/GenBank/DDBJ whole genome shotgun (WGS) entry which is preliminary data.</text>
</comment>
<feature type="transmembrane region" description="Helical" evidence="10">
    <location>
        <begin position="526"/>
        <end position="544"/>
    </location>
</feature>
<feature type="compositionally biased region" description="Polar residues" evidence="9">
    <location>
        <begin position="1"/>
        <end position="14"/>
    </location>
</feature>
<organism evidence="11 12">
    <name type="scientific">Helicocarpus griseus UAMH5409</name>
    <dbReference type="NCBI Taxonomy" id="1447875"/>
    <lineage>
        <taxon>Eukaryota</taxon>
        <taxon>Fungi</taxon>
        <taxon>Dikarya</taxon>
        <taxon>Ascomycota</taxon>
        <taxon>Pezizomycotina</taxon>
        <taxon>Eurotiomycetes</taxon>
        <taxon>Eurotiomycetidae</taxon>
        <taxon>Onygenales</taxon>
        <taxon>Ajellomycetaceae</taxon>
        <taxon>Helicocarpus</taxon>
    </lineage>
</organism>
<accession>A0A2B7Y5C4</accession>
<dbReference type="Proteomes" id="UP000223968">
    <property type="component" value="Unassembled WGS sequence"/>
</dbReference>
<evidence type="ECO:0000313" key="12">
    <source>
        <dbReference type="Proteomes" id="UP000223968"/>
    </source>
</evidence>
<keyword evidence="3" id="KW-0813">Transport</keyword>
<feature type="transmembrane region" description="Helical" evidence="10">
    <location>
        <begin position="564"/>
        <end position="583"/>
    </location>
</feature>
<dbReference type="PANTHER" id="PTHR21576:SF45">
    <property type="entry name" value="TRANSPORTER MCH1-RELATED"/>
    <property type="match status" value="1"/>
</dbReference>
<dbReference type="AlphaFoldDB" id="A0A2B7Y5C4"/>
<evidence type="ECO:0000256" key="3">
    <source>
        <dbReference type="ARBA" id="ARBA00022448"/>
    </source>
</evidence>
<dbReference type="EMBL" id="PDNB01000019">
    <property type="protein sequence ID" value="PGH16203.1"/>
    <property type="molecule type" value="Genomic_DNA"/>
</dbReference>
<comment type="similarity">
    <text evidence="2">Belongs to the major facilitator superfamily.</text>
</comment>
<feature type="transmembrane region" description="Helical" evidence="10">
    <location>
        <begin position="198"/>
        <end position="225"/>
    </location>
</feature>
<dbReference type="PANTHER" id="PTHR21576">
    <property type="entry name" value="UNCHARACTERIZED NODULIN-LIKE PROTEIN"/>
    <property type="match status" value="1"/>
</dbReference>
<feature type="transmembrane region" description="Helical" evidence="10">
    <location>
        <begin position="629"/>
        <end position="652"/>
    </location>
</feature>
<feature type="compositionally biased region" description="Basic and acidic residues" evidence="9">
    <location>
        <begin position="376"/>
        <end position="386"/>
    </location>
</feature>
<feature type="transmembrane region" description="Helical" evidence="10">
    <location>
        <begin position="590"/>
        <end position="609"/>
    </location>
</feature>
<keyword evidence="12" id="KW-1185">Reference proteome</keyword>
<sequence length="666" mass="71843">MPSTAGNDRQQQQHARFIDKRDFDANRPLLLRDSEDDGDDDDDERDGANGHGHGHGRDAGYRQYHRRSRDDGDDGSVLDEVVTEIVKRDRKLLRRRVVGIMSFIWGVGSALCAGSITAFSLYGPLLQTRLNYTQFRVNAVAVAAEIAMYLPVPFFGYLCDRYTPGPISLASAFLFGPGYLLAAFTYKSGPPVDAGGNGWSFAVMLLAFVGVGAGTCCMYLAAVTTCAKNFGRGKHKGIMLAMPIAAFGLSGMWQSQVGTHLLYERGPGGQKGDVDVFRYFLFLAILLFVVGVGGTFALRIVDEEELIDEAVEELERSGVIDEGDFFRSREEVRAALSSSSVSYGTMEAGGGTGAGAGSTPDTLVEDDSQSLTLSQEESRDRMEEERRKKNWLLNQETRLFLKDKTMWWLAVGFFLITGPGEAFINNVGTIIPTLTPPSSPPTLPPPAGNPATHVTIIALTSTLARLLTGYLSDLFAPSPTHSHLQPTSPTLSFTTSSFPRPNSHQQHHHHQTPTLLTRHPLTLSRLTFLLPSAFLLSLGFLYLATPLPLQHPATFPLTTALVGLGYGAAFALVPIVISVVWGVENFGTNWGVVAMFPAAGAAVWGAVYSGGYERAVGGGADAGAGGQCVGWGCYGFWAIGCMVSVWVAMGLWGVAWRGWKGRGVVV</sequence>
<feature type="compositionally biased region" description="Low complexity" evidence="9">
    <location>
        <begin position="486"/>
        <end position="504"/>
    </location>
</feature>
<dbReference type="Gene3D" id="1.20.1250.20">
    <property type="entry name" value="MFS general substrate transporter like domains"/>
    <property type="match status" value="1"/>
</dbReference>
<feature type="compositionally biased region" description="Gly residues" evidence="9">
    <location>
        <begin position="347"/>
        <end position="356"/>
    </location>
</feature>
<protein>
    <recommendedName>
        <fullName evidence="8">Probable transporter MCH1</fullName>
    </recommendedName>
</protein>
<name>A0A2B7Y5C4_9EURO</name>
<dbReference type="OrthoDB" id="199930at2759"/>
<comment type="subcellular location">
    <subcellularLocation>
        <location evidence="1">Vacuole membrane</location>
        <topology evidence="1">Multi-pass membrane protein</topology>
    </subcellularLocation>
</comment>
<reference evidence="11 12" key="1">
    <citation type="submission" date="2017-10" db="EMBL/GenBank/DDBJ databases">
        <title>Comparative genomics in systemic dimorphic fungi from Ajellomycetaceae.</title>
        <authorList>
            <person name="Munoz J.F."/>
            <person name="Mcewen J.G."/>
            <person name="Clay O.K."/>
            <person name="Cuomo C.A."/>
        </authorList>
    </citation>
    <scope>NUCLEOTIDE SEQUENCE [LARGE SCALE GENOMIC DNA]</scope>
    <source>
        <strain evidence="11 12">UAMH5409</strain>
    </source>
</reference>
<feature type="region of interest" description="Disordered" evidence="9">
    <location>
        <begin position="347"/>
        <end position="386"/>
    </location>
</feature>
<dbReference type="InterPro" id="IPR011701">
    <property type="entry name" value="MFS"/>
</dbReference>
<evidence type="ECO:0000256" key="6">
    <source>
        <dbReference type="ARBA" id="ARBA00022989"/>
    </source>
</evidence>
<dbReference type="InterPro" id="IPR036259">
    <property type="entry name" value="MFS_trans_sf"/>
</dbReference>